<feature type="compositionally biased region" description="Acidic residues" evidence="1">
    <location>
        <begin position="131"/>
        <end position="143"/>
    </location>
</feature>
<dbReference type="EMBL" id="AYRZ02000006">
    <property type="protein sequence ID" value="PHT80173.1"/>
    <property type="molecule type" value="Genomic_DNA"/>
</dbReference>
<evidence type="ECO:0000313" key="2">
    <source>
        <dbReference type="EMBL" id="PHT80173.1"/>
    </source>
</evidence>
<dbReference type="Proteomes" id="UP000222542">
    <property type="component" value="Unassembled WGS sequence"/>
</dbReference>
<name>A0A2G2ZDT6_CAPAN</name>
<evidence type="ECO:0000313" key="3">
    <source>
        <dbReference type="Proteomes" id="UP000222542"/>
    </source>
</evidence>
<dbReference type="STRING" id="4072.A0A2G2ZDT6"/>
<keyword evidence="3" id="KW-1185">Reference proteome</keyword>
<reference evidence="2 3" key="1">
    <citation type="journal article" date="2014" name="Nat. Genet.">
        <title>Genome sequence of the hot pepper provides insights into the evolution of pungency in Capsicum species.</title>
        <authorList>
            <person name="Kim S."/>
            <person name="Park M."/>
            <person name="Yeom S.I."/>
            <person name="Kim Y.M."/>
            <person name="Lee J.M."/>
            <person name="Lee H.A."/>
            <person name="Seo E."/>
            <person name="Choi J."/>
            <person name="Cheong K."/>
            <person name="Kim K.T."/>
            <person name="Jung K."/>
            <person name="Lee G.W."/>
            <person name="Oh S.K."/>
            <person name="Bae C."/>
            <person name="Kim S.B."/>
            <person name="Lee H.Y."/>
            <person name="Kim S.Y."/>
            <person name="Kim M.S."/>
            <person name="Kang B.C."/>
            <person name="Jo Y.D."/>
            <person name="Yang H.B."/>
            <person name="Jeong H.J."/>
            <person name="Kang W.H."/>
            <person name="Kwon J.K."/>
            <person name="Shin C."/>
            <person name="Lim J.Y."/>
            <person name="Park J.H."/>
            <person name="Huh J.H."/>
            <person name="Kim J.S."/>
            <person name="Kim B.D."/>
            <person name="Cohen O."/>
            <person name="Paran I."/>
            <person name="Suh M.C."/>
            <person name="Lee S.B."/>
            <person name="Kim Y.K."/>
            <person name="Shin Y."/>
            <person name="Noh S.J."/>
            <person name="Park J."/>
            <person name="Seo Y.S."/>
            <person name="Kwon S.Y."/>
            <person name="Kim H.A."/>
            <person name="Park J.M."/>
            <person name="Kim H.J."/>
            <person name="Choi S.B."/>
            <person name="Bosland P.W."/>
            <person name="Reeves G."/>
            <person name="Jo S.H."/>
            <person name="Lee B.W."/>
            <person name="Cho H.T."/>
            <person name="Choi H.S."/>
            <person name="Lee M.S."/>
            <person name="Yu Y."/>
            <person name="Do Choi Y."/>
            <person name="Park B.S."/>
            <person name="van Deynze A."/>
            <person name="Ashrafi H."/>
            <person name="Hill T."/>
            <person name="Kim W.T."/>
            <person name="Pai H.S."/>
            <person name="Ahn H.K."/>
            <person name="Yeam I."/>
            <person name="Giovannoni J.J."/>
            <person name="Rose J.K."/>
            <person name="Sorensen I."/>
            <person name="Lee S.J."/>
            <person name="Kim R.W."/>
            <person name="Choi I.Y."/>
            <person name="Choi B.S."/>
            <person name="Lim J.S."/>
            <person name="Lee Y.H."/>
            <person name="Choi D."/>
        </authorList>
    </citation>
    <scope>NUCLEOTIDE SEQUENCE [LARGE SCALE GENOMIC DNA]</scope>
    <source>
        <strain evidence="3">cv. CM334</strain>
    </source>
</reference>
<dbReference type="OMA" id="DQERDAN"/>
<protein>
    <recommendedName>
        <fullName evidence="4">Yippee domain-containing protein</fullName>
    </recommendedName>
</protein>
<organism evidence="2 3">
    <name type="scientific">Capsicum annuum</name>
    <name type="common">Capsicum pepper</name>
    <dbReference type="NCBI Taxonomy" id="4072"/>
    <lineage>
        <taxon>Eukaryota</taxon>
        <taxon>Viridiplantae</taxon>
        <taxon>Streptophyta</taxon>
        <taxon>Embryophyta</taxon>
        <taxon>Tracheophyta</taxon>
        <taxon>Spermatophyta</taxon>
        <taxon>Magnoliopsida</taxon>
        <taxon>eudicotyledons</taxon>
        <taxon>Gunneridae</taxon>
        <taxon>Pentapetalae</taxon>
        <taxon>asterids</taxon>
        <taxon>lamiids</taxon>
        <taxon>Solanales</taxon>
        <taxon>Solanaceae</taxon>
        <taxon>Solanoideae</taxon>
        <taxon>Capsiceae</taxon>
        <taxon>Capsicum</taxon>
    </lineage>
</organism>
<evidence type="ECO:0008006" key="4">
    <source>
        <dbReference type="Google" id="ProtNLM"/>
    </source>
</evidence>
<proteinExistence type="predicted"/>
<evidence type="ECO:0000256" key="1">
    <source>
        <dbReference type="SAM" id="MobiDB-lite"/>
    </source>
</evidence>
<feature type="compositionally biased region" description="Basic and acidic residues" evidence="1">
    <location>
        <begin position="184"/>
        <end position="197"/>
    </location>
</feature>
<reference evidence="2 3" key="2">
    <citation type="journal article" date="2017" name="Genome Biol.">
        <title>New reference genome sequences of hot pepper reveal the massive evolution of plant disease-resistance genes by retroduplication.</title>
        <authorList>
            <person name="Kim S."/>
            <person name="Park J."/>
            <person name="Yeom S.I."/>
            <person name="Kim Y.M."/>
            <person name="Seo E."/>
            <person name="Kim K.T."/>
            <person name="Kim M.S."/>
            <person name="Lee J.M."/>
            <person name="Cheong K."/>
            <person name="Shin H.S."/>
            <person name="Kim S.B."/>
            <person name="Han K."/>
            <person name="Lee J."/>
            <person name="Park M."/>
            <person name="Lee H.A."/>
            <person name="Lee H.Y."/>
            <person name="Lee Y."/>
            <person name="Oh S."/>
            <person name="Lee J.H."/>
            <person name="Choi E."/>
            <person name="Choi E."/>
            <person name="Lee S.E."/>
            <person name="Jeon J."/>
            <person name="Kim H."/>
            <person name="Choi G."/>
            <person name="Song H."/>
            <person name="Lee J."/>
            <person name="Lee S.C."/>
            <person name="Kwon J.K."/>
            <person name="Lee H.Y."/>
            <person name="Koo N."/>
            <person name="Hong Y."/>
            <person name="Kim R.W."/>
            <person name="Kang W.H."/>
            <person name="Huh J.H."/>
            <person name="Kang B.C."/>
            <person name="Yang T.J."/>
            <person name="Lee Y.H."/>
            <person name="Bennetzen J.L."/>
            <person name="Choi D."/>
        </authorList>
    </citation>
    <scope>NUCLEOTIDE SEQUENCE [LARGE SCALE GENOMIC DNA]</scope>
    <source>
        <strain evidence="3">cv. CM334</strain>
    </source>
</reference>
<sequence length="207" mass="22847">MQGNYVYDPQIWEFHHHLYCTACEARIARFAHFILNVASIPPSEYFVAGRFFMILDLLKFQNHLVLRRFVQAAINQLAPNEEDVGANGQDEGVDEQVPNEQDEDANEQNHDQDGGSPNEQNADQDGGASDQDGDVVPDEEDVGANEQVGGANGQDGGINELVPNEEDAGANDQDEGVNEQFPNEQDKDANEQNHDQDGGAPAKRRKM</sequence>
<dbReference type="AlphaFoldDB" id="A0A2G2ZDT6"/>
<feature type="region of interest" description="Disordered" evidence="1">
    <location>
        <begin position="81"/>
        <end position="207"/>
    </location>
</feature>
<feature type="compositionally biased region" description="Acidic residues" evidence="1">
    <location>
        <begin position="163"/>
        <end position="177"/>
    </location>
</feature>
<gene>
    <name evidence="2" type="ORF">T459_18225</name>
</gene>
<accession>A0A2G2ZDT6</accession>
<dbReference type="Gramene" id="PHT80173">
    <property type="protein sequence ID" value="PHT80173"/>
    <property type="gene ID" value="T459_18225"/>
</dbReference>
<comment type="caution">
    <text evidence="2">The sequence shown here is derived from an EMBL/GenBank/DDBJ whole genome shotgun (WGS) entry which is preliminary data.</text>
</comment>